<evidence type="ECO:0000256" key="1">
    <source>
        <dbReference type="ARBA" id="ARBA00022679"/>
    </source>
</evidence>
<dbReference type="Proteomes" id="UP000002524">
    <property type="component" value="Chromosome 1"/>
</dbReference>
<evidence type="ECO:0000313" key="5">
    <source>
        <dbReference type="Proteomes" id="UP000002524"/>
    </source>
</evidence>
<dbReference type="InterPro" id="IPR050065">
    <property type="entry name" value="GlmU-like"/>
</dbReference>
<dbReference type="CDD" id="cd04181">
    <property type="entry name" value="NTP_transferase"/>
    <property type="match status" value="1"/>
</dbReference>
<dbReference type="Pfam" id="PF00483">
    <property type="entry name" value="NTP_transferase"/>
    <property type="match status" value="1"/>
</dbReference>
<dbReference type="InterPro" id="IPR005835">
    <property type="entry name" value="NTP_transferase_dom"/>
</dbReference>
<dbReference type="OrthoDB" id="9801899at2"/>
<reference evidence="4 5" key="1">
    <citation type="journal article" date="1999" name="Science">
        <title>Genome sequence of the radioresistant bacterium Deinococcus radiodurans R1.</title>
        <authorList>
            <person name="White O."/>
            <person name="Eisen J.A."/>
            <person name="Heidelberg J.F."/>
            <person name="Hickey E.K."/>
            <person name="Peterson J.D."/>
            <person name="Dodson R.J."/>
            <person name="Haft D.H."/>
            <person name="Gwinn M.L."/>
            <person name="Nelson W.C."/>
            <person name="Richardson D.L."/>
            <person name="Moffat K.S."/>
            <person name="Qin H."/>
            <person name="Jiang L."/>
            <person name="Pamphile W."/>
            <person name="Crosby M."/>
            <person name="Shen M."/>
            <person name="Vamathevan J.J."/>
            <person name="Lam P."/>
            <person name="McDonald L."/>
            <person name="Utterback T."/>
            <person name="Zalewski C."/>
            <person name="Makarova K.S."/>
            <person name="Aravind L."/>
            <person name="Daly M.J."/>
            <person name="Minton K.W."/>
            <person name="Fleischmann R.D."/>
            <person name="Ketchum K.A."/>
            <person name="Nelson K.E."/>
            <person name="Salzberg S."/>
            <person name="Smith H.O."/>
            <person name="Venter J.C."/>
            <person name="Fraser C.M."/>
        </authorList>
    </citation>
    <scope>NUCLEOTIDE SEQUENCE [LARGE SCALE GENOMIC DNA]</scope>
    <source>
        <strain evidence="5">ATCC 13939 / DSM 20539 / JCM 16871 / LMG 4051 / NBRC 15346 / NCIMB 9279 / R1 / VKM B-1422</strain>
    </source>
</reference>
<organism evidence="4 5">
    <name type="scientific">Deinococcus radiodurans (strain ATCC 13939 / DSM 20539 / JCM 16871 / CCUG 27074 / LMG 4051 / NBRC 15346 / NCIMB 9279 / VKM B-1422 / R1)</name>
    <dbReference type="NCBI Taxonomy" id="243230"/>
    <lineage>
        <taxon>Bacteria</taxon>
        <taxon>Thermotogati</taxon>
        <taxon>Deinococcota</taxon>
        <taxon>Deinococci</taxon>
        <taxon>Deinococcales</taxon>
        <taxon>Deinococcaceae</taxon>
        <taxon>Deinococcus</taxon>
    </lineage>
</organism>
<evidence type="ECO:0000259" key="3">
    <source>
        <dbReference type="Pfam" id="PF00483"/>
    </source>
</evidence>
<evidence type="ECO:0000256" key="2">
    <source>
        <dbReference type="ARBA" id="ARBA00022695"/>
    </source>
</evidence>
<evidence type="ECO:0000313" key="4">
    <source>
        <dbReference type="EMBL" id="AAF10286.1"/>
    </source>
</evidence>
<dbReference type="SUPFAM" id="SSF53448">
    <property type="entry name" value="Nucleotide-diphospho-sugar transferases"/>
    <property type="match status" value="1"/>
</dbReference>
<dbReference type="AlphaFoldDB" id="Q9RWF8"/>
<dbReference type="PIR" id="C75486">
    <property type="entry name" value="C75486"/>
</dbReference>
<dbReference type="InterPro" id="IPR029044">
    <property type="entry name" value="Nucleotide-diphossugar_trans"/>
</dbReference>
<dbReference type="PANTHER" id="PTHR43584">
    <property type="entry name" value="NUCLEOTIDYL TRANSFERASE"/>
    <property type="match status" value="1"/>
</dbReference>
<proteinExistence type="predicted"/>
<dbReference type="STRING" id="243230.DR_0710"/>
<dbReference type="Gene3D" id="3.90.550.10">
    <property type="entry name" value="Spore Coat Polysaccharide Biosynthesis Protein SpsA, Chain A"/>
    <property type="match status" value="1"/>
</dbReference>
<dbReference type="eggNOG" id="COG1208">
    <property type="taxonomic scope" value="Bacteria"/>
</dbReference>
<dbReference type="InParanoid" id="Q9RWF8"/>
<keyword evidence="1" id="KW-0808">Transferase</keyword>
<dbReference type="HOGENOM" id="CLU_029499_2_0_0"/>
<keyword evidence="5" id="KW-1185">Reference proteome</keyword>
<keyword evidence="2" id="KW-0548">Nucleotidyltransferase</keyword>
<dbReference type="PATRIC" id="fig|243230.17.peg.888"/>
<protein>
    <submittedName>
        <fullName evidence="4">Mannose-1-phosphate guanyltransferase, putative</fullName>
    </submittedName>
</protein>
<dbReference type="PANTHER" id="PTHR43584:SF8">
    <property type="entry name" value="N-ACETYLMURAMATE ALPHA-1-PHOSPHATE URIDYLYLTRANSFERASE"/>
    <property type="match status" value="1"/>
</dbReference>
<dbReference type="EMBL" id="AE000513">
    <property type="protein sequence ID" value="AAF10286.1"/>
    <property type="molecule type" value="Genomic_DNA"/>
</dbReference>
<gene>
    <name evidence="4" type="ordered locus">DR_0710</name>
</gene>
<dbReference type="EnsemblBacteria" id="AAF10286">
    <property type="protein sequence ID" value="AAF10286"/>
    <property type="gene ID" value="DR_0710"/>
</dbReference>
<dbReference type="KEGG" id="dra:DR_0710"/>
<dbReference type="GO" id="GO:0016779">
    <property type="term" value="F:nucleotidyltransferase activity"/>
    <property type="evidence" value="ECO:0007669"/>
    <property type="project" value="UniProtKB-KW"/>
</dbReference>
<accession>Q9RWF8</accession>
<name>Q9RWF8_DEIRA</name>
<feature type="domain" description="Nucleotidyl transferase" evidence="3">
    <location>
        <begin position="38"/>
        <end position="262"/>
    </location>
</feature>
<dbReference type="PaxDb" id="243230-DR_0710"/>
<sequence length="282" mass="31266">MVHRRWQPRPLPGGPVHHLSPLPPLVTFLRFEGGPMHAVILAGGQGTRLRPYTTRVPKPLVPIGGELSILEIVLHQLKSFGFTRVTLAVGHLSHLIRAFVGNGRQYGLDIDYTEEETPLGTIGPVLNVLPWLPEHFLIMNGDVLTDLNYGAFLRGHMASGDPLTVSTYHREIRSEFGVLDVDDSGEHIVAFREKPAVPFQVSMGVYGMTKSTLGRYQPGQVLGFDTLMLDLLAAGERPRSDLFGGYWLDIGRPEDYDTANEQWNEMQKVLLPGGIPPRPPQL</sequence>